<dbReference type="PANTHER" id="PTHR35176">
    <property type="entry name" value="HEME OXYGENASE HI_0854-RELATED"/>
    <property type="match status" value="1"/>
</dbReference>
<dbReference type="Gene3D" id="2.30.110.10">
    <property type="entry name" value="Electron Transport, Fmn-binding Protein, Chain A"/>
    <property type="match status" value="1"/>
</dbReference>
<feature type="domain" description="Pyridoxamine 5'-phosphate oxidase N-terminal" evidence="2">
    <location>
        <begin position="6"/>
        <end position="131"/>
    </location>
</feature>
<dbReference type="InterPro" id="IPR011576">
    <property type="entry name" value="Pyridox_Oxase_N"/>
</dbReference>
<dbReference type="EMBL" id="BAAAMJ010000003">
    <property type="protein sequence ID" value="GAA1896589.1"/>
    <property type="molecule type" value="Genomic_DNA"/>
</dbReference>
<dbReference type="RefSeq" id="WP_344258187.1">
    <property type="nucleotide sequence ID" value="NZ_BAAAMJ010000003.1"/>
</dbReference>
<sequence length="137" mass="15340">MTATLSDRLKQLLDDKTFVSIATVQPDGSPQVSPVWVKRDGEQLLVSTTVDRRKYLNLKRDPRTTVVVIDFQAPYNYAEIRGTVEMTTEGGPELIDELSRKYTGRSYAEFNARAGQDAQRVVVRITPHKVLGMGDLA</sequence>
<reference evidence="3 4" key="1">
    <citation type="journal article" date="2019" name="Int. J. Syst. Evol. Microbiol.">
        <title>The Global Catalogue of Microorganisms (GCM) 10K type strain sequencing project: providing services to taxonomists for standard genome sequencing and annotation.</title>
        <authorList>
            <consortium name="The Broad Institute Genomics Platform"/>
            <consortium name="The Broad Institute Genome Sequencing Center for Infectious Disease"/>
            <person name="Wu L."/>
            <person name="Ma J."/>
        </authorList>
    </citation>
    <scope>NUCLEOTIDE SEQUENCE [LARGE SCALE GENOMIC DNA]</scope>
    <source>
        <strain evidence="3 4">JCM 13581</strain>
    </source>
</reference>
<dbReference type="Pfam" id="PF01243">
    <property type="entry name" value="PNPOx_N"/>
    <property type="match status" value="1"/>
</dbReference>
<evidence type="ECO:0000256" key="1">
    <source>
        <dbReference type="ARBA" id="ARBA00023002"/>
    </source>
</evidence>
<evidence type="ECO:0000313" key="3">
    <source>
        <dbReference type="EMBL" id="GAA1896589.1"/>
    </source>
</evidence>
<evidence type="ECO:0000313" key="4">
    <source>
        <dbReference type="Proteomes" id="UP001501303"/>
    </source>
</evidence>
<keyword evidence="1" id="KW-0560">Oxidoreductase</keyword>
<gene>
    <name evidence="3" type="ORF">GCM10009716_03260</name>
</gene>
<dbReference type="NCBIfam" id="TIGR03618">
    <property type="entry name" value="Rv1155_F420"/>
    <property type="match status" value="1"/>
</dbReference>
<protein>
    <recommendedName>
        <fullName evidence="2">Pyridoxamine 5'-phosphate oxidase N-terminal domain-containing protein</fullName>
    </recommendedName>
</protein>
<dbReference type="PANTHER" id="PTHR35176:SF6">
    <property type="entry name" value="HEME OXYGENASE HI_0854-RELATED"/>
    <property type="match status" value="1"/>
</dbReference>
<dbReference type="InterPro" id="IPR012349">
    <property type="entry name" value="Split_barrel_FMN-bd"/>
</dbReference>
<evidence type="ECO:0000259" key="2">
    <source>
        <dbReference type="Pfam" id="PF01243"/>
    </source>
</evidence>
<comment type="caution">
    <text evidence="3">The sequence shown here is derived from an EMBL/GenBank/DDBJ whole genome shotgun (WGS) entry which is preliminary data.</text>
</comment>
<accession>A0ABN2NQU9</accession>
<organism evidence="3 4">
    <name type="scientific">Streptomyces sodiiphilus</name>
    <dbReference type="NCBI Taxonomy" id="226217"/>
    <lineage>
        <taxon>Bacteria</taxon>
        <taxon>Bacillati</taxon>
        <taxon>Actinomycetota</taxon>
        <taxon>Actinomycetes</taxon>
        <taxon>Kitasatosporales</taxon>
        <taxon>Streptomycetaceae</taxon>
        <taxon>Streptomyces</taxon>
    </lineage>
</organism>
<name>A0ABN2NQU9_9ACTN</name>
<dbReference type="InterPro" id="IPR019920">
    <property type="entry name" value="F420-binding_dom_put"/>
</dbReference>
<dbReference type="InterPro" id="IPR052019">
    <property type="entry name" value="F420H2_bilvrd_red/Heme_oxyg"/>
</dbReference>
<dbReference type="SUPFAM" id="SSF50475">
    <property type="entry name" value="FMN-binding split barrel"/>
    <property type="match status" value="1"/>
</dbReference>
<dbReference type="Proteomes" id="UP001501303">
    <property type="component" value="Unassembled WGS sequence"/>
</dbReference>
<keyword evidence="4" id="KW-1185">Reference proteome</keyword>
<proteinExistence type="predicted"/>